<proteinExistence type="predicted"/>
<evidence type="ECO:0000313" key="5">
    <source>
        <dbReference type="EMBL" id="QNN51867.1"/>
    </source>
</evidence>
<evidence type="ECO:0000313" key="6">
    <source>
        <dbReference type="Proteomes" id="UP000515947"/>
    </source>
</evidence>
<protein>
    <submittedName>
        <fullName evidence="5">CHASE3 domain-containing protein</fullName>
    </submittedName>
</protein>
<dbReference type="Gene3D" id="6.10.340.10">
    <property type="match status" value="1"/>
</dbReference>
<reference evidence="5 6" key="1">
    <citation type="submission" date="2020-08" db="EMBL/GenBank/DDBJ databases">
        <title>Genome sequence of Nocardioides mesophilus KACC 16243T.</title>
        <authorList>
            <person name="Hyun D.-W."/>
            <person name="Bae J.-W."/>
        </authorList>
    </citation>
    <scope>NUCLEOTIDE SEQUENCE [LARGE SCALE GENOMIC DNA]</scope>
    <source>
        <strain evidence="5 6">KACC 16243</strain>
    </source>
</reference>
<dbReference type="CDD" id="cd06225">
    <property type="entry name" value="HAMP"/>
    <property type="match status" value="1"/>
</dbReference>
<dbReference type="Gene3D" id="6.10.250.2870">
    <property type="match status" value="1"/>
</dbReference>
<evidence type="ECO:0000256" key="2">
    <source>
        <dbReference type="ARBA" id="ARBA00022989"/>
    </source>
</evidence>
<evidence type="ECO:0000256" key="3">
    <source>
        <dbReference type="SAM" id="Phobius"/>
    </source>
</evidence>
<dbReference type="Proteomes" id="UP000515947">
    <property type="component" value="Chromosome"/>
</dbReference>
<keyword evidence="6" id="KW-1185">Reference proteome</keyword>
<dbReference type="SUPFAM" id="SSF158472">
    <property type="entry name" value="HAMP domain-like"/>
    <property type="match status" value="1"/>
</dbReference>
<dbReference type="GO" id="GO:0000155">
    <property type="term" value="F:phosphorelay sensor kinase activity"/>
    <property type="evidence" value="ECO:0007669"/>
    <property type="project" value="InterPro"/>
</dbReference>
<organism evidence="5 6">
    <name type="scientific">Nocardioides mesophilus</name>
    <dbReference type="NCBI Taxonomy" id="433659"/>
    <lineage>
        <taxon>Bacteria</taxon>
        <taxon>Bacillati</taxon>
        <taxon>Actinomycetota</taxon>
        <taxon>Actinomycetes</taxon>
        <taxon>Propionibacteriales</taxon>
        <taxon>Nocardioidaceae</taxon>
        <taxon>Nocardioides</taxon>
    </lineage>
</organism>
<dbReference type="Pfam" id="PF00672">
    <property type="entry name" value="HAMP"/>
    <property type="match status" value="1"/>
</dbReference>
<dbReference type="InterPro" id="IPR007891">
    <property type="entry name" value="CHASE3"/>
</dbReference>
<sequence length="458" mass="49912">MTHGAVRRFRERLDSLRFLMYAVVAALLLLLFISAGANAAARVTVREAQQELTTQLSPAESDVTQLAKAYVDQESGYRGYLLTGDAGLLQPYHAGRRDARRLETELRRLLTGRPTAVQLLDDVVAAAGTWSRSTQPEIALQLRGEDASSAAVEESVRGGKQLFDQLSSRLELLQSHVRGLYRSQVQDIAAAQALANTVTGLAVITAAVVALGSVLLLRWRLTRPLTRLLDDVQAVAGGDYDRPVVTAAPTEFAAVAEAVDEMRDSILTEAARLDQAQQEHVLRDERDRVAADLHDLVIQRLFALGLTMTSQAARDPRSAATLQPLVEETDRIIRELRGVIFGIRRKPHATTLRDRVCAAAARHGEELGFQPSVLFSGPIDLVDAETADELVRMVDEALDRVDPDVTTSVAVEVVMTGRRVQLEVRDDRGGPTGTVLSHSVELDREDEQPAGTGVSSRA</sequence>
<gene>
    <name evidence="5" type="ORF">H9L09_15185</name>
</gene>
<name>A0A7G9R8E2_9ACTN</name>
<dbReference type="InterPro" id="IPR011712">
    <property type="entry name" value="Sig_transdc_His_kin_sub3_dim/P"/>
</dbReference>
<dbReference type="KEGG" id="nmes:H9L09_15185"/>
<dbReference type="Pfam" id="PF07730">
    <property type="entry name" value="HisKA_3"/>
    <property type="match status" value="1"/>
</dbReference>
<keyword evidence="3" id="KW-0472">Membrane</keyword>
<dbReference type="GO" id="GO:0046983">
    <property type="term" value="F:protein dimerization activity"/>
    <property type="evidence" value="ECO:0007669"/>
    <property type="project" value="InterPro"/>
</dbReference>
<keyword evidence="2 3" id="KW-1133">Transmembrane helix</keyword>
<dbReference type="EMBL" id="CP060713">
    <property type="protein sequence ID" value="QNN51867.1"/>
    <property type="molecule type" value="Genomic_DNA"/>
</dbReference>
<accession>A0A7G9R8E2</accession>
<feature type="transmembrane region" description="Helical" evidence="3">
    <location>
        <begin position="193"/>
        <end position="217"/>
    </location>
</feature>
<dbReference type="AlphaFoldDB" id="A0A7G9R8E2"/>
<dbReference type="Pfam" id="PF05227">
    <property type="entry name" value="CHASE3"/>
    <property type="match status" value="1"/>
</dbReference>
<evidence type="ECO:0000256" key="1">
    <source>
        <dbReference type="ARBA" id="ARBA00022692"/>
    </source>
</evidence>
<dbReference type="SMART" id="SM00304">
    <property type="entry name" value="HAMP"/>
    <property type="match status" value="1"/>
</dbReference>
<dbReference type="GO" id="GO:0016020">
    <property type="term" value="C:membrane"/>
    <property type="evidence" value="ECO:0007669"/>
    <property type="project" value="InterPro"/>
</dbReference>
<keyword evidence="1 3" id="KW-0812">Transmembrane</keyword>
<dbReference type="PROSITE" id="PS50885">
    <property type="entry name" value="HAMP"/>
    <property type="match status" value="1"/>
</dbReference>
<evidence type="ECO:0000259" key="4">
    <source>
        <dbReference type="PROSITE" id="PS50885"/>
    </source>
</evidence>
<dbReference type="RefSeq" id="WP_187577710.1">
    <property type="nucleotide sequence ID" value="NZ_CP060713.1"/>
</dbReference>
<dbReference type="InterPro" id="IPR003660">
    <property type="entry name" value="HAMP_dom"/>
</dbReference>
<feature type="domain" description="HAMP" evidence="4">
    <location>
        <begin position="219"/>
        <end position="271"/>
    </location>
</feature>